<evidence type="ECO:0000313" key="1">
    <source>
        <dbReference type="EMBL" id="OEU10499.1"/>
    </source>
</evidence>
<reference evidence="1 2" key="1">
    <citation type="submission" date="2016-09" db="EMBL/GenBank/DDBJ databases">
        <title>Extensive genetic diversity and differential bi-allelic expression allows diatom success in the polar Southern Ocean.</title>
        <authorList>
            <consortium name="DOE Joint Genome Institute"/>
            <person name="Mock T."/>
            <person name="Otillar R.P."/>
            <person name="Strauss J."/>
            <person name="Dupont C."/>
            <person name="Frickenhaus S."/>
            <person name="Maumus F."/>
            <person name="Mcmullan M."/>
            <person name="Sanges R."/>
            <person name="Schmutz J."/>
            <person name="Toseland A."/>
            <person name="Valas R."/>
            <person name="Veluchamy A."/>
            <person name="Ward B.J."/>
            <person name="Allen A."/>
            <person name="Barry K."/>
            <person name="Falciatore A."/>
            <person name="Ferrante M."/>
            <person name="Fortunato A.E."/>
            <person name="Gloeckner G."/>
            <person name="Gruber A."/>
            <person name="Hipkin R."/>
            <person name="Janech M."/>
            <person name="Kroth P."/>
            <person name="Leese F."/>
            <person name="Lindquist E."/>
            <person name="Lyon B.R."/>
            <person name="Martin J."/>
            <person name="Mayer C."/>
            <person name="Parker M."/>
            <person name="Quesneville H."/>
            <person name="Raymond J."/>
            <person name="Uhlig C."/>
            <person name="Valentin K.U."/>
            <person name="Worden A.Z."/>
            <person name="Armbrust E.V."/>
            <person name="Bowler C."/>
            <person name="Green B."/>
            <person name="Moulton V."/>
            <person name="Van Oosterhout C."/>
            <person name="Grigoriev I."/>
        </authorList>
    </citation>
    <scope>NUCLEOTIDE SEQUENCE [LARGE SCALE GENOMIC DNA]</scope>
    <source>
        <strain evidence="1 2">CCMP1102</strain>
    </source>
</reference>
<dbReference type="AlphaFoldDB" id="A0A1E7EXE1"/>
<dbReference type="Proteomes" id="UP000095751">
    <property type="component" value="Unassembled WGS sequence"/>
</dbReference>
<proteinExistence type="predicted"/>
<protein>
    <submittedName>
        <fullName evidence="1">Uncharacterized protein</fullName>
    </submittedName>
</protein>
<dbReference type="KEGG" id="fcy:FRACYDRAFT_246998"/>
<accession>A0A1E7EXE1</accession>
<dbReference type="InParanoid" id="A0A1E7EXE1"/>
<name>A0A1E7EXE1_9STRA</name>
<dbReference type="EMBL" id="KV784371">
    <property type="protein sequence ID" value="OEU10499.1"/>
    <property type="molecule type" value="Genomic_DNA"/>
</dbReference>
<evidence type="ECO:0000313" key="2">
    <source>
        <dbReference type="Proteomes" id="UP000095751"/>
    </source>
</evidence>
<gene>
    <name evidence="1" type="ORF">FRACYDRAFT_246998</name>
</gene>
<sequence>MTNVGLPFPQIKSEGAKVSLEWDEALSQINKIIDCLRVSKVRHLDVFQSLNMGGCKNIALSLPDQTISLYDFDLSVIDDKPVTAKIKMRMDAIGHNQFFTATNGTPFFTATDGTPFQDYEDVLRSNLISCLHAIGIISE</sequence>
<organism evidence="1 2">
    <name type="scientific">Fragilariopsis cylindrus CCMP1102</name>
    <dbReference type="NCBI Taxonomy" id="635003"/>
    <lineage>
        <taxon>Eukaryota</taxon>
        <taxon>Sar</taxon>
        <taxon>Stramenopiles</taxon>
        <taxon>Ochrophyta</taxon>
        <taxon>Bacillariophyta</taxon>
        <taxon>Bacillariophyceae</taxon>
        <taxon>Bacillariophycidae</taxon>
        <taxon>Bacillariales</taxon>
        <taxon>Bacillariaceae</taxon>
        <taxon>Fragilariopsis</taxon>
    </lineage>
</organism>
<keyword evidence="2" id="KW-1185">Reference proteome</keyword>